<dbReference type="InterPro" id="IPR029058">
    <property type="entry name" value="AB_hydrolase_fold"/>
</dbReference>
<protein>
    <recommendedName>
        <fullName evidence="2">Serine aminopeptidase S33 domain-containing protein</fullName>
    </recommendedName>
</protein>
<dbReference type="Pfam" id="PF12146">
    <property type="entry name" value="Hydrolase_4"/>
    <property type="match status" value="1"/>
</dbReference>
<keyword evidence="4" id="KW-1185">Reference proteome</keyword>
<dbReference type="EMBL" id="FNOV01000005">
    <property type="protein sequence ID" value="SDY04452.1"/>
    <property type="molecule type" value="Genomic_DNA"/>
</dbReference>
<dbReference type="PANTHER" id="PTHR43265">
    <property type="entry name" value="ESTERASE ESTD"/>
    <property type="match status" value="1"/>
</dbReference>
<dbReference type="InterPro" id="IPR053145">
    <property type="entry name" value="AB_hydrolase_Est10"/>
</dbReference>
<dbReference type="AlphaFoldDB" id="A0A1H3GM91"/>
<accession>A0A1H3GM91</accession>
<feature type="domain" description="Serine aminopeptidase S33" evidence="2">
    <location>
        <begin position="204"/>
        <end position="322"/>
    </location>
</feature>
<dbReference type="RefSeq" id="WP_139255139.1">
    <property type="nucleotide sequence ID" value="NZ_FNOV01000005.1"/>
</dbReference>
<dbReference type="Proteomes" id="UP000199249">
    <property type="component" value="Unassembled WGS sequence"/>
</dbReference>
<dbReference type="Gene3D" id="3.40.50.1820">
    <property type="entry name" value="alpha/beta hydrolase"/>
    <property type="match status" value="1"/>
</dbReference>
<dbReference type="STRING" id="651662.SAMN04488069_10592"/>
<reference evidence="4" key="1">
    <citation type="submission" date="2016-10" db="EMBL/GenBank/DDBJ databases">
        <authorList>
            <person name="Varghese N."/>
            <person name="Submissions S."/>
        </authorList>
    </citation>
    <scope>NUCLEOTIDE SEQUENCE [LARGE SCALE GENOMIC DNA]</scope>
    <source>
        <strain evidence="4">CGMCC 1.8975</strain>
    </source>
</reference>
<evidence type="ECO:0000259" key="2">
    <source>
        <dbReference type="Pfam" id="PF12146"/>
    </source>
</evidence>
<sequence>MTAPFPFCRFRRVLFYSKLLVLALLAGLPSAWAQGPGKYSLEGEWKGPLAVPGGSLPIQLIVTELASGNRFAVLNVVPQRINRIPTTVEQRGDTVVFIAEQVGCRFKGVRTAEGNRLTGVWSQPGFRAALTLEFVPPPVAAAPKTFKFPPPYRVQEVKFANETDKIVFAGTLTIPAGEGPFPAVALLSDWGSQDQDGRYGDYKLLGGLADYLTRRGIAVLRFPDRGVGQTGSRNELASPEDRTRDAQAALQFMRTQPLLDGANLGLLGHGEGGNVALLAASRTLPPAFVVALAAAGQSGLEVLSTQPAIGWPAALSDSLLSRTAHERAATQAAGQARVEKMRSSGANAAQVQVQQEQVFLRQRADDRKRLDALAREQRPLLDIVRLTPDDATARGLLFKGLREQRPNQPDSTYAAVADRLTTPWARSYLRFYPQQELATVQCPVLLLHGSDDLLLNPDTNLSLLMKGMKGNKLAESRQLSGVNHLFQGPASEWPLIDGRQSPAVSTVALDAIRIWIQALAPPAK</sequence>
<dbReference type="PANTHER" id="PTHR43265:SF1">
    <property type="entry name" value="ESTERASE ESTD"/>
    <property type="match status" value="1"/>
</dbReference>
<dbReference type="InterPro" id="IPR022742">
    <property type="entry name" value="Hydrolase_4"/>
</dbReference>
<gene>
    <name evidence="3" type="ORF">SAMN04488069_10592</name>
</gene>
<feature type="signal peptide" evidence="1">
    <location>
        <begin position="1"/>
        <end position="33"/>
    </location>
</feature>
<evidence type="ECO:0000313" key="3">
    <source>
        <dbReference type="EMBL" id="SDY04452.1"/>
    </source>
</evidence>
<keyword evidence="1" id="KW-0732">Signal</keyword>
<dbReference type="OrthoDB" id="9809549at2"/>
<dbReference type="SUPFAM" id="SSF53474">
    <property type="entry name" value="alpha/beta-Hydrolases"/>
    <property type="match status" value="1"/>
</dbReference>
<name>A0A1H3GM91_9BACT</name>
<evidence type="ECO:0000256" key="1">
    <source>
        <dbReference type="SAM" id="SignalP"/>
    </source>
</evidence>
<feature type="chain" id="PRO_5011633251" description="Serine aminopeptidase S33 domain-containing protein" evidence="1">
    <location>
        <begin position="34"/>
        <end position="524"/>
    </location>
</feature>
<organism evidence="3 4">
    <name type="scientific">Hymenobacter psychrophilus</name>
    <dbReference type="NCBI Taxonomy" id="651662"/>
    <lineage>
        <taxon>Bacteria</taxon>
        <taxon>Pseudomonadati</taxon>
        <taxon>Bacteroidota</taxon>
        <taxon>Cytophagia</taxon>
        <taxon>Cytophagales</taxon>
        <taxon>Hymenobacteraceae</taxon>
        <taxon>Hymenobacter</taxon>
    </lineage>
</organism>
<evidence type="ECO:0000313" key="4">
    <source>
        <dbReference type="Proteomes" id="UP000199249"/>
    </source>
</evidence>
<proteinExistence type="predicted"/>
<dbReference type="GO" id="GO:0052689">
    <property type="term" value="F:carboxylic ester hydrolase activity"/>
    <property type="evidence" value="ECO:0007669"/>
    <property type="project" value="TreeGrafter"/>
</dbReference>